<protein>
    <submittedName>
        <fullName evidence="1">Uncharacterized protein</fullName>
    </submittedName>
</protein>
<comment type="caution">
    <text evidence="1">The sequence shown here is derived from an EMBL/GenBank/DDBJ whole genome shotgun (WGS) entry which is preliminary data.</text>
</comment>
<dbReference type="EMBL" id="QFXD01000199">
    <property type="protein sequence ID" value="RDH89758.1"/>
    <property type="molecule type" value="Genomic_DNA"/>
</dbReference>
<evidence type="ECO:0000313" key="2">
    <source>
        <dbReference type="Proteomes" id="UP000255508"/>
    </source>
</evidence>
<evidence type="ECO:0000313" key="1">
    <source>
        <dbReference type="EMBL" id="RDH89758.1"/>
    </source>
</evidence>
<name>A0A370DVV0_9GAMM</name>
<dbReference type="Proteomes" id="UP000255508">
    <property type="component" value="Unassembled WGS sequence"/>
</dbReference>
<reference evidence="1 2" key="1">
    <citation type="journal article" date="2018" name="ISME J.">
        <title>Endosymbiont genomes yield clues of tubeworm success.</title>
        <authorList>
            <person name="Li Y."/>
            <person name="Liles M.R."/>
            <person name="Halanych K.M."/>
        </authorList>
    </citation>
    <scope>NUCLEOTIDE SEQUENCE [LARGE SCALE GENOMIC DNA]</scope>
    <source>
        <strain evidence="1">A1422</strain>
    </source>
</reference>
<dbReference type="AlphaFoldDB" id="A0A370DVV0"/>
<dbReference type="Gene3D" id="2.60.120.430">
    <property type="entry name" value="Galactose-binding lectin"/>
    <property type="match status" value="1"/>
</dbReference>
<gene>
    <name evidence="1" type="ORF">DIZ79_11000</name>
</gene>
<sequence length="72" mass="7975">MGRINDQGNETFAIGSDLPKYTAKTDGELFLYVNDAAFGFLPGKYWALPYSWSLGQNKGKIEITITRLADKG</sequence>
<proteinExistence type="predicted"/>
<accession>A0A370DVV0</accession>
<organism evidence="1 2">
    <name type="scientific">endosymbiont of Lamellibrachia luymesi</name>
    <dbReference type="NCBI Taxonomy" id="2200907"/>
    <lineage>
        <taxon>Bacteria</taxon>
        <taxon>Pseudomonadati</taxon>
        <taxon>Pseudomonadota</taxon>
        <taxon>Gammaproteobacteria</taxon>
        <taxon>sulfur-oxidizing symbionts</taxon>
    </lineage>
</organism>